<feature type="compositionally biased region" description="Pro residues" evidence="1">
    <location>
        <begin position="215"/>
        <end position="230"/>
    </location>
</feature>
<evidence type="ECO:0000256" key="2">
    <source>
        <dbReference type="SAM" id="SignalP"/>
    </source>
</evidence>
<name>A0ABU5XZW4_9MYCO</name>
<comment type="caution">
    <text evidence="3">The sequence shown here is derived from an EMBL/GenBank/DDBJ whole genome shotgun (WGS) entry which is preliminary data.</text>
</comment>
<protein>
    <recommendedName>
        <fullName evidence="5">Secreted protein</fullName>
    </recommendedName>
</protein>
<accession>A0ABU5XZW4</accession>
<dbReference type="RefSeq" id="WP_329780206.1">
    <property type="nucleotide sequence ID" value="NZ_JAYJJU010000018.1"/>
</dbReference>
<dbReference type="Proteomes" id="UP001298593">
    <property type="component" value="Unassembled WGS sequence"/>
</dbReference>
<evidence type="ECO:0000313" key="4">
    <source>
        <dbReference type="Proteomes" id="UP001298593"/>
    </source>
</evidence>
<keyword evidence="4" id="KW-1185">Reference proteome</keyword>
<evidence type="ECO:0008006" key="5">
    <source>
        <dbReference type="Google" id="ProtNLM"/>
    </source>
</evidence>
<dbReference type="EMBL" id="JAYJJU010000018">
    <property type="protein sequence ID" value="MEB3033383.1"/>
    <property type="molecule type" value="Genomic_DNA"/>
</dbReference>
<sequence>MRRPLLIAVLAITVSAVGPATAVPSQQPMHNQGRYVFNQQHRDNLSWWNRTWVPQLVPKGALLEVQLPSDPVRWIPYGEPECQPSPIWTWSDISDTSWPVQHRRVGAELEATYTVPNDNRYRESANPYELPGVYVPVEKRVLGSSTITVFDYRLPMGPADDYWAERGIATICLRPDPIPNDVRVLGFPPDTPPTYVLTLVVGVRQASLGGGLPATPLPAPPTVRPDPDSPSEPSEPEVEHG</sequence>
<gene>
    <name evidence="3" type="ORF">KV113_17665</name>
</gene>
<organism evidence="3 4">
    <name type="scientific">[Mycobacterium] nativiensis</name>
    <dbReference type="NCBI Taxonomy" id="2855503"/>
    <lineage>
        <taxon>Bacteria</taxon>
        <taxon>Bacillati</taxon>
        <taxon>Actinomycetota</taxon>
        <taxon>Actinomycetes</taxon>
        <taxon>Mycobacteriales</taxon>
        <taxon>Mycobacteriaceae</taxon>
        <taxon>Mycolicibacter</taxon>
    </lineage>
</organism>
<reference evidence="3 4" key="1">
    <citation type="submission" date="2023-12" db="EMBL/GenBank/DDBJ databases">
        <title>Description of new species of Mycobacterium terrae complex isolated from sewage at the Sao Paulo Zoological Park Foundation in Brazil.</title>
        <authorList>
            <person name="Romagnoli C.L."/>
            <person name="Conceicao E.C."/>
            <person name="Machado E."/>
            <person name="Barreto L.B.P.F."/>
            <person name="Sharma A."/>
            <person name="Silva N.M."/>
            <person name="Marques L.E."/>
            <person name="Juliana M.A."/>
            <person name="Lourenco M.C.S."/>
            <person name="Digiampietri L.A."/>
            <person name="Suffys P.N."/>
            <person name="Viana-Niero C."/>
        </authorList>
    </citation>
    <scope>NUCLEOTIDE SEQUENCE [LARGE SCALE GENOMIC DNA]</scope>
    <source>
        <strain evidence="3 4">MYC340</strain>
    </source>
</reference>
<evidence type="ECO:0000313" key="3">
    <source>
        <dbReference type="EMBL" id="MEB3033383.1"/>
    </source>
</evidence>
<keyword evidence="2" id="KW-0732">Signal</keyword>
<feature type="signal peptide" evidence="2">
    <location>
        <begin position="1"/>
        <end position="22"/>
    </location>
</feature>
<proteinExistence type="predicted"/>
<feature type="region of interest" description="Disordered" evidence="1">
    <location>
        <begin position="210"/>
        <end position="241"/>
    </location>
</feature>
<evidence type="ECO:0000256" key="1">
    <source>
        <dbReference type="SAM" id="MobiDB-lite"/>
    </source>
</evidence>
<feature type="chain" id="PRO_5047180696" description="Secreted protein" evidence="2">
    <location>
        <begin position="23"/>
        <end position="241"/>
    </location>
</feature>